<dbReference type="SUPFAM" id="SSF51261">
    <property type="entry name" value="Duplicated hybrid motif"/>
    <property type="match status" value="1"/>
</dbReference>
<keyword evidence="2" id="KW-0378">Hydrolase</keyword>
<dbReference type="Gene3D" id="2.70.70.10">
    <property type="entry name" value="Glucose Permease (Domain IIA)"/>
    <property type="match status" value="1"/>
</dbReference>
<dbReference type="Gene3D" id="3.10.350.10">
    <property type="entry name" value="LysM domain"/>
    <property type="match status" value="2"/>
</dbReference>
<dbReference type="PANTHER" id="PTHR21666:SF270">
    <property type="entry name" value="MUREIN HYDROLASE ACTIVATOR ENVC"/>
    <property type="match status" value="1"/>
</dbReference>
<proteinExistence type="predicted"/>
<evidence type="ECO:0000313" key="2">
    <source>
        <dbReference type="EMBL" id="VFU12616.1"/>
    </source>
</evidence>
<dbReference type="InterPro" id="IPR018392">
    <property type="entry name" value="LysM"/>
</dbReference>
<name>A0A485LWA2_9ZZZZ</name>
<dbReference type="InterPro" id="IPR011055">
    <property type="entry name" value="Dup_hybrid_motif"/>
</dbReference>
<dbReference type="InterPro" id="IPR016047">
    <property type="entry name" value="M23ase_b-sheet_dom"/>
</dbReference>
<feature type="domain" description="LysM" evidence="1">
    <location>
        <begin position="59"/>
        <end position="103"/>
    </location>
</feature>
<accession>A0A485LWA2</accession>
<sequence>MLMKLNKKAPIRLRAVLAIITIFVLLTWAGPASARLDELIRVNVPYITPPAAELAAAQRFYEVKSGDTLTAIAVKNGISIEALAAANRLVDCDRIKVGQLLTVPSEYFTHLVQPGETMWEISKMYRVEVADLAARNGQANADRILAGQRLIVPCRDTVQESRWTASRGLSAGPFSWPLVGAITSTFGMRDGRPHEGIDIAAEEGTPIRAAASGRVVFAGPRGTYGLAVIIEHGGGLSTLYAHCSRIMVEVGDSVGTSTVIALAGNTGNSRGPHLHLEVQKNGVPLDPLTLLEQERYYG</sequence>
<feature type="domain" description="LysM" evidence="1">
    <location>
        <begin position="108"/>
        <end position="152"/>
    </location>
</feature>
<dbReference type="CDD" id="cd00118">
    <property type="entry name" value="LysM"/>
    <property type="match status" value="2"/>
</dbReference>
<dbReference type="PANTHER" id="PTHR21666">
    <property type="entry name" value="PEPTIDASE-RELATED"/>
    <property type="match status" value="1"/>
</dbReference>
<dbReference type="InterPro" id="IPR050570">
    <property type="entry name" value="Cell_wall_metabolism_enzyme"/>
</dbReference>
<dbReference type="EMBL" id="CAADRN010000091">
    <property type="protein sequence ID" value="VFU12616.1"/>
    <property type="molecule type" value="Genomic_DNA"/>
</dbReference>
<dbReference type="CDD" id="cd12797">
    <property type="entry name" value="M23_peptidase"/>
    <property type="match status" value="1"/>
</dbReference>
<dbReference type="GO" id="GO:0004222">
    <property type="term" value="F:metalloendopeptidase activity"/>
    <property type="evidence" value="ECO:0007669"/>
    <property type="project" value="TreeGrafter"/>
</dbReference>
<dbReference type="AlphaFoldDB" id="A0A485LWA2"/>
<dbReference type="SMART" id="SM00257">
    <property type="entry name" value="LysM"/>
    <property type="match status" value="2"/>
</dbReference>
<evidence type="ECO:0000259" key="1">
    <source>
        <dbReference type="PROSITE" id="PS51782"/>
    </source>
</evidence>
<dbReference type="Pfam" id="PF01476">
    <property type="entry name" value="LysM"/>
    <property type="match status" value="2"/>
</dbReference>
<dbReference type="EC" id="3.4.24.-" evidence="2"/>
<dbReference type="Pfam" id="PF01551">
    <property type="entry name" value="Peptidase_M23"/>
    <property type="match status" value="1"/>
</dbReference>
<gene>
    <name evidence="2" type="primary">mepM</name>
    <name evidence="2" type="ORF">SCFA_1800005</name>
</gene>
<dbReference type="PROSITE" id="PS51782">
    <property type="entry name" value="LYSM"/>
    <property type="match status" value="2"/>
</dbReference>
<organism evidence="2">
    <name type="scientific">anaerobic digester metagenome</name>
    <dbReference type="NCBI Taxonomy" id="1263854"/>
    <lineage>
        <taxon>unclassified sequences</taxon>
        <taxon>metagenomes</taxon>
        <taxon>ecological metagenomes</taxon>
    </lineage>
</organism>
<dbReference type="InterPro" id="IPR036779">
    <property type="entry name" value="LysM_dom_sf"/>
</dbReference>
<protein>
    <submittedName>
        <fullName evidence="2">Murein DD-endopeptidase MepM</fullName>
        <ecNumber evidence="2">3.4.24.-</ecNumber>
    </submittedName>
</protein>
<reference evidence="2" key="1">
    <citation type="submission" date="2019-03" db="EMBL/GenBank/DDBJ databases">
        <authorList>
            <person name="Hao L."/>
        </authorList>
    </citation>
    <scope>NUCLEOTIDE SEQUENCE</scope>
</reference>